<dbReference type="AlphaFoldDB" id="A0A8J5CNH3"/>
<comment type="caution">
    <text evidence="1">The sequence shown here is derived from an EMBL/GenBank/DDBJ whole genome shotgun (WGS) entry which is preliminary data.</text>
</comment>
<dbReference type="Proteomes" id="UP000770661">
    <property type="component" value="Unassembled WGS sequence"/>
</dbReference>
<organism evidence="1 2">
    <name type="scientific">Chionoecetes opilio</name>
    <name type="common">Atlantic snow crab</name>
    <name type="synonym">Cancer opilio</name>
    <dbReference type="NCBI Taxonomy" id="41210"/>
    <lineage>
        <taxon>Eukaryota</taxon>
        <taxon>Metazoa</taxon>
        <taxon>Ecdysozoa</taxon>
        <taxon>Arthropoda</taxon>
        <taxon>Crustacea</taxon>
        <taxon>Multicrustacea</taxon>
        <taxon>Malacostraca</taxon>
        <taxon>Eumalacostraca</taxon>
        <taxon>Eucarida</taxon>
        <taxon>Decapoda</taxon>
        <taxon>Pleocyemata</taxon>
        <taxon>Brachyura</taxon>
        <taxon>Eubrachyura</taxon>
        <taxon>Majoidea</taxon>
        <taxon>Majidae</taxon>
        <taxon>Chionoecetes</taxon>
    </lineage>
</organism>
<name>A0A8J5CNH3_CHIOP</name>
<dbReference type="EMBL" id="JACEEZ010018507">
    <property type="protein sequence ID" value="KAG0716839.1"/>
    <property type="molecule type" value="Genomic_DNA"/>
</dbReference>
<accession>A0A8J5CNH3</accession>
<gene>
    <name evidence="1" type="ORF">GWK47_008685</name>
</gene>
<evidence type="ECO:0000313" key="2">
    <source>
        <dbReference type="Proteomes" id="UP000770661"/>
    </source>
</evidence>
<proteinExistence type="predicted"/>
<protein>
    <submittedName>
        <fullName evidence="1">Uncharacterized protein</fullName>
    </submittedName>
</protein>
<evidence type="ECO:0000313" key="1">
    <source>
        <dbReference type="EMBL" id="KAG0716839.1"/>
    </source>
</evidence>
<sequence>MKASNGADAPINDLQFIHDRMDYRKVDKAVADTVIDKLGHHGWCLSEEVVPFAMFSKNAKMINSKYDQQLAARLLETPEPDNFRLGKPLFRKVARDTTLKDLIGP</sequence>
<keyword evidence="2" id="KW-1185">Reference proteome</keyword>
<reference evidence="1" key="1">
    <citation type="submission" date="2020-07" db="EMBL/GenBank/DDBJ databases">
        <title>The High-quality genome of the commercially important snow crab, Chionoecetes opilio.</title>
        <authorList>
            <person name="Jeong J.-H."/>
            <person name="Ryu S."/>
        </authorList>
    </citation>
    <scope>NUCLEOTIDE SEQUENCE</scope>
    <source>
        <strain evidence="1">MADBK_172401_WGS</strain>
        <tissue evidence="1">Digestive gland</tissue>
    </source>
</reference>